<keyword evidence="4" id="KW-0808">Transferase</keyword>
<evidence type="ECO:0000256" key="3">
    <source>
        <dbReference type="ARBA" id="ARBA00022527"/>
    </source>
</evidence>
<keyword evidence="15" id="KW-1185">Reference proteome</keyword>
<evidence type="ECO:0000313" key="15">
    <source>
        <dbReference type="Proteomes" id="UP001530293"/>
    </source>
</evidence>
<evidence type="ECO:0000256" key="11">
    <source>
        <dbReference type="ARBA" id="ARBA00042858"/>
    </source>
</evidence>
<evidence type="ECO:0000256" key="5">
    <source>
        <dbReference type="ARBA" id="ARBA00022741"/>
    </source>
</evidence>
<comment type="subunit">
    <text evidence="8">May form a complex composed of at least the catalytic subunit CRK2 and a cyclin.</text>
</comment>
<organism evidence="14 15">
    <name type="scientific">Discostella pseudostelligera</name>
    <dbReference type="NCBI Taxonomy" id="259834"/>
    <lineage>
        <taxon>Eukaryota</taxon>
        <taxon>Sar</taxon>
        <taxon>Stramenopiles</taxon>
        <taxon>Ochrophyta</taxon>
        <taxon>Bacillariophyta</taxon>
        <taxon>Coscinodiscophyceae</taxon>
        <taxon>Thalassiosirophycidae</taxon>
        <taxon>Stephanodiscales</taxon>
        <taxon>Stephanodiscaceae</taxon>
        <taxon>Discostella</taxon>
    </lineage>
</organism>
<reference evidence="14 15" key="1">
    <citation type="submission" date="2024-10" db="EMBL/GenBank/DDBJ databases">
        <title>Updated reference genomes for cyclostephanoid diatoms.</title>
        <authorList>
            <person name="Roberts W.R."/>
            <person name="Alverson A.J."/>
        </authorList>
    </citation>
    <scope>NUCLEOTIDE SEQUENCE [LARGE SCALE GENOMIC DNA]</scope>
    <source>
        <strain evidence="14 15">AJA232-27</strain>
    </source>
</reference>
<evidence type="ECO:0000256" key="8">
    <source>
        <dbReference type="ARBA" id="ARBA00038543"/>
    </source>
</evidence>
<dbReference type="InterPro" id="IPR011009">
    <property type="entry name" value="Kinase-like_dom_sf"/>
</dbReference>
<protein>
    <recommendedName>
        <fullName evidence="9">Cyclin-dependent kinase 2 homolog</fullName>
        <ecNumber evidence="2">2.7.11.22</ecNumber>
    </recommendedName>
    <alternativeName>
        <fullName evidence="10">Cell division control protein 2 homolog</fullName>
    </alternativeName>
    <alternativeName>
        <fullName evidence="11">cdc2-related kinase 2</fullName>
    </alternativeName>
</protein>
<gene>
    <name evidence="14" type="ORF">ACHAWU_001598</name>
</gene>
<keyword evidence="6" id="KW-0418">Kinase</keyword>
<dbReference type="EMBL" id="JALLBG020000131">
    <property type="protein sequence ID" value="KAL3762653.1"/>
    <property type="molecule type" value="Genomic_DNA"/>
</dbReference>
<accession>A0ABD3MIF5</accession>
<dbReference type="Proteomes" id="UP001530293">
    <property type="component" value="Unassembled WGS sequence"/>
</dbReference>
<dbReference type="PROSITE" id="PS00108">
    <property type="entry name" value="PROTEIN_KINASE_ST"/>
    <property type="match status" value="1"/>
</dbReference>
<evidence type="ECO:0000313" key="14">
    <source>
        <dbReference type="EMBL" id="KAL3762653.1"/>
    </source>
</evidence>
<evidence type="ECO:0000256" key="10">
    <source>
        <dbReference type="ARBA" id="ARBA00041902"/>
    </source>
</evidence>
<dbReference type="SUPFAM" id="SSF56112">
    <property type="entry name" value="Protein kinase-like (PK-like)"/>
    <property type="match status" value="1"/>
</dbReference>
<dbReference type="PANTHER" id="PTHR24056">
    <property type="entry name" value="CELL DIVISION PROTEIN KINASE"/>
    <property type="match status" value="1"/>
</dbReference>
<dbReference type="Gene3D" id="1.10.510.10">
    <property type="entry name" value="Transferase(Phosphotransferase) domain 1"/>
    <property type="match status" value="1"/>
</dbReference>
<feature type="region of interest" description="Disordered" evidence="12">
    <location>
        <begin position="507"/>
        <end position="545"/>
    </location>
</feature>
<evidence type="ECO:0000256" key="4">
    <source>
        <dbReference type="ARBA" id="ARBA00022679"/>
    </source>
</evidence>
<feature type="compositionally biased region" description="Polar residues" evidence="12">
    <location>
        <begin position="522"/>
        <end position="535"/>
    </location>
</feature>
<dbReference type="InterPro" id="IPR050108">
    <property type="entry name" value="CDK"/>
</dbReference>
<comment type="caution">
    <text evidence="14">The sequence shown here is derived from an EMBL/GenBank/DDBJ whole genome shotgun (WGS) entry which is preliminary data.</text>
</comment>
<dbReference type="PROSITE" id="PS50011">
    <property type="entry name" value="PROTEIN_KINASE_DOM"/>
    <property type="match status" value="1"/>
</dbReference>
<evidence type="ECO:0000256" key="9">
    <source>
        <dbReference type="ARBA" id="ARBA00039612"/>
    </source>
</evidence>
<evidence type="ECO:0000256" key="12">
    <source>
        <dbReference type="SAM" id="MobiDB-lite"/>
    </source>
</evidence>
<dbReference type="GO" id="GO:0005524">
    <property type="term" value="F:ATP binding"/>
    <property type="evidence" value="ECO:0007669"/>
    <property type="project" value="UniProtKB-KW"/>
</dbReference>
<keyword evidence="5" id="KW-0547">Nucleotide-binding</keyword>
<evidence type="ECO:0000259" key="13">
    <source>
        <dbReference type="PROSITE" id="PS50011"/>
    </source>
</evidence>
<dbReference type="Pfam" id="PF00069">
    <property type="entry name" value="Pkinase"/>
    <property type="match status" value="1"/>
</dbReference>
<comment type="similarity">
    <text evidence="1">Belongs to the protein kinase superfamily. CMGC Ser/Thr protein kinase family. CDC2/CDKX subfamily.</text>
</comment>
<evidence type="ECO:0000256" key="2">
    <source>
        <dbReference type="ARBA" id="ARBA00012425"/>
    </source>
</evidence>
<dbReference type="PANTHER" id="PTHR24056:SF254">
    <property type="entry name" value="CYCLIN-DEPENDENT KINASE 2"/>
    <property type="match status" value="1"/>
</dbReference>
<dbReference type="GO" id="GO:0004693">
    <property type="term" value="F:cyclin-dependent protein serine/threonine kinase activity"/>
    <property type="evidence" value="ECO:0007669"/>
    <property type="project" value="UniProtKB-EC"/>
</dbReference>
<dbReference type="InterPro" id="IPR000719">
    <property type="entry name" value="Prot_kinase_dom"/>
</dbReference>
<keyword evidence="3" id="KW-0723">Serine/threonine-protein kinase</keyword>
<evidence type="ECO:0000256" key="1">
    <source>
        <dbReference type="ARBA" id="ARBA00006485"/>
    </source>
</evidence>
<sequence length="545" mass="59101">MTSAAPVGMVREALISHFDPEAPHIMPNANSSNRTSLIKITYTNRFNQALIARGAFGHVDIALLIHWTSSNPTATHHNDIQSVSLAAIKTIPNATILSGAAAVAAADRSNAKSLTREAFAELNALRLLNGHENVTPLLGFYGASDSASSGGGFNGWSWADDSFAEPKSPSSLCLVFPYHPVDLAEALNYRRLKSFADGPPHQSFHLPHLVVQSVTHDILSALQHLHEHHILHRDIKPSNLYITNDGRIQLGDFGLAKAVVPEIQRSTTNDNGDCRVDRMHEKGPSVTKGLCTLQYRPPEVLLGGTGIVDEAVEGATEINGAFDIWSAGCVLAELLILSGPLFPGQSVFDQLGRIFHVLGTPTEENWPGVSMLPDWGKICFEAKSGIGLQERIARSSLWDKLGALISKMLSLDPCSRPSAQQCLQHTSLESFHDNSNAGEARRRHALRSVVDALIPPSLQIASPIYFSPPTKMMSENCTTDGALCNEVGDADRFSYAKQIALQIASSRRPFPKSAHDDKNNRCNRWSSDGTKSSGLLQALREGNPI</sequence>
<evidence type="ECO:0000256" key="7">
    <source>
        <dbReference type="ARBA" id="ARBA00022840"/>
    </source>
</evidence>
<dbReference type="SMART" id="SM00220">
    <property type="entry name" value="S_TKc"/>
    <property type="match status" value="1"/>
</dbReference>
<dbReference type="InterPro" id="IPR008271">
    <property type="entry name" value="Ser/Thr_kinase_AS"/>
</dbReference>
<keyword evidence="7" id="KW-0067">ATP-binding</keyword>
<name>A0ABD3MIF5_9STRA</name>
<proteinExistence type="inferred from homology"/>
<feature type="domain" description="Protein kinase" evidence="13">
    <location>
        <begin position="45"/>
        <end position="428"/>
    </location>
</feature>
<dbReference type="EC" id="2.7.11.22" evidence="2"/>
<dbReference type="AlphaFoldDB" id="A0ABD3MIF5"/>
<evidence type="ECO:0000256" key="6">
    <source>
        <dbReference type="ARBA" id="ARBA00022777"/>
    </source>
</evidence>